<accession>D5UWY9</accession>
<proteinExistence type="predicted"/>
<keyword evidence="3" id="KW-1185">Reference proteome</keyword>
<protein>
    <submittedName>
        <fullName evidence="2">Uncharacterized protein</fullName>
    </submittedName>
</protein>
<feature type="transmembrane region" description="Helical" evidence="1">
    <location>
        <begin position="30"/>
        <end position="51"/>
    </location>
</feature>
<dbReference type="HOGENOM" id="CLU_2511736_0_0_11"/>
<evidence type="ECO:0000313" key="3">
    <source>
        <dbReference type="Proteomes" id="UP000001213"/>
    </source>
</evidence>
<gene>
    <name evidence="2" type="ordered locus">Tpau_1383</name>
</gene>
<organism evidence="2 3">
    <name type="scientific">Tsukamurella paurometabola (strain ATCC 8368 / DSM 20162 / CCUG 35730 / CIP 100753 / JCM 10117 / KCTC 9821 / NBRC 16120 / NCIMB 702349 / NCTC 13040)</name>
    <name type="common">Corynebacterium paurometabolum</name>
    <dbReference type="NCBI Taxonomy" id="521096"/>
    <lineage>
        <taxon>Bacteria</taxon>
        <taxon>Bacillati</taxon>
        <taxon>Actinomycetota</taxon>
        <taxon>Actinomycetes</taxon>
        <taxon>Mycobacteriales</taxon>
        <taxon>Tsukamurellaceae</taxon>
        <taxon>Tsukamurella</taxon>
    </lineage>
</organism>
<reference evidence="2 3" key="2">
    <citation type="journal article" date="2011" name="Stand. Genomic Sci.">
        <title>Complete genome sequence of Tsukamurella paurometabola type strain (no. 33).</title>
        <authorList>
            <person name="Munk A.C."/>
            <person name="Lapidus A."/>
            <person name="Lucas S."/>
            <person name="Nolan M."/>
            <person name="Tice H."/>
            <person name="Cheng J.F."/>
            <person name="Del Rio T.G."/>
            <person name="Goodwin L."/>
            <person name="Pitluck S."/>
            <person name="Liolios K."/>
            <person name="Huntemann M."/>
            <person name="Ivanova N."/>
            <person name="Mavromatis K."/>
            <person name="Mikhailova N."/>
            <person name="Pati A."/>
            <person name="Chen A."/>
            <person name="Palaniappan K."/>
            <person name="Tapia R."/>
            <person name="Han C."/>
            <person name="Land M."/>
            <person name="Hauser L."/>
            <person name="Chang Y.J."/>
            <person name="Jeffries C.D."/>
            <person name="Brettin T."/>
            <person name="Yasawong M."/>
            <person name="Brambilla E.M."/>
            <person name="Rohde M."/>
            <person name="Sikorski J."/>
            <person name="Goker M."/>
            <person name="Detter J.C."/>
            <person name="Woyke T."/>
            <person name="Bristow J."/>
            <person name="Eisen J.A."/>
            <person name="Markowitz V."/>
            <person name="Hugenholtz P."/>
            <person name="Kyrpides N.C."/>
            <person name="Klenk H.P."/>
        </authorList>
    </citation>
    <scope>NUCLEOTIDE SEQUENCE [LARGE SCALE GENOMIC DNA]</scope>
    <source>
        <strain evidence="3">ATCC 8368 / DSM 20162 / CCUG 35730 / CIP 100753 / JCM 10117 / KCTC 9821 / NBRC 16120 / NCIMB 702349 / NCTC 13040</strain>
    </source>
</reference>
<dbReference type="EMBL" id="CP001966">
    <property type="protein sequence ID" value="ADG78011.1"/>
    <property type="molecule type" value="Genomic_DNA"/>
</dbReference>
<reference evidence="3" key="1">
    <citation type="submission" date="2010-03" db="EMBL/GenBank/DDBJ databases">
        <title>The complete chromosome of Tsukamurella paurometabola DSM 20162.</title>
        <authorList>
            <consortium name="US DOE Joint Genome Institute (JGI-PGF)"/>
            <person name="Lucas S."/>
            <person name="Copeland A."/>
            <person name="Lapidus A."/>
            <person name="Glavina del Rio T."/>
            <person name="Dalin E."/>
            <person name="Tice H."/>
            <person name="Bruce D."/>
            <person name="Goodwin L."/>
            <person name="Pitluck S."/>
            <person name="Kyrpides N."/>
            <person name="Mavromatis K."/>
            <person name="Ivanova N."/>
            <person name="Mikhailova N."/>
            <person name="Munk A.C."/>
            <person name="Brettin T."/>
            <person name="Detter J.C."/>
            <person name="Tapia R."/>
            <person name="Han C."/>
            <person name="Larimer F."/>
            <person name="Land M."/>
            <person name="Hauser L."/>
            <person name="Markowitz V."/>
            <person name="Cheng J.-F."/>
            <person name="Hugenholtz P."/>
            <person name="Woyke T."/>
            <person name="Wu D."/>
            <person name="Jando M."/>
            <person name="Brambilla E."/>
            <person name="Klenk H.-P."/>
            <person name="Eisen J.A."/>
        </authorList>
    </citation>
    <scope>NUCLEOTIDE SEQUENCE [LARGE SCALE GENOMIC DNA]</scope>
    <source>
        <strain evidence="3">ATCC 8368 / DSM 20162 / CCUG 35730 / CIP 100753 / JCM 10117 / KCTC 9821 / NBRC 16120 / NCIMB 702349 / NCTC 13040</strain>
    </source>
</reference>
<evidence type="ECO:0000313" key="2">
    <source>
        <dbReference type="EMBL" id="ADG78011.1"/>
    </source>
</evidence>
<evidence type="ECO:0000256" key="1">
    <source>
        <dbReference type="SAM" id="Phobius"/>
    </source>
</evidence>
<dbReference type="Proteomes" id="UP000001213">
    <property type="component" value="Chromosome"/>
</dbReference>
<sequence>MVDETDTGAKRSENVGVDVDVIVGDVVKSLLAAGLMVLAAAPFIVGIIVVANGWVEFYVPVCLLIVAAAIVIAGERIARSLRARR</sequence>
<feature type="transmembrane region" description="Helical" evidence="1">
    <location>
        <begin position="57"/>
        <end position="78"/>
    </location>
</feature>
<dbReference type="KEGG" id="tpr:Tpau_1383"/>
<keyword evidence="1" id="KW-0472">Membrane</keyword>
<dbReference type="STRING" id="521096.Tpau_1383"/>
<name>D5UWY9_TSUPD</name>
<keyword evidence="1" id="KW-0812">Transmembrane</keyword>
<keyword evidence="1" id="KW-1133">Transmembrane helix</keyword>
<dbReference type="AlphaFoldDB" id="D5UWY9"/>